<dbReference type="InterPro" id="IPR000160">
    <property type="entry name" value="GGDEF_dom"/>
</dbReference>
<evidence type="ECO:0000259" key="2">
    <source>
        <dbReference type="PROSITE" id="PS50112"/>
    </source>
</evidence>
<evidence type="ECO:0000313" key="6">
    <source>
        <dbReference type="Proteomes" id="UP000094609"/>
    </source>
</evidence>
<organism evidence="5 6">
    <name type="scientific">Sulfurospirillum halorespirans DSM 13726</name>
    <dbReference type="NCBI Taxonomy" id="1193502"/>
    <lineage>
        <taxon>Bacteria</taxon>
        <taxon>Pseudomonadati</taxon>
        <taxon>Campylobacterota</taxon>
        <taxon>Epsilonproteobacteria</taxon>
        <taxon>Campylobacterales</taxon>
        <taxon>Sulfurospirillaceae</taxon>
        <taxon>Sulfurospirillum</taxon>
    </lineage>
</organism>
<accession>A0A1D7TGG2</accession>
<dbReference type="SMART" id="SM00052">
    <property type="entry name" value="EAL"/>
    <property type="match status" value="1"/>
</dbReference>
<dbReference type="PANTHER" id="PTHR33121">
    <property type="entry name" value="CYCLIC DI-GMP PHOSPHODIESTERASE PDEF"/>
    <property type="match status" value="1"/>
</dbReference>
<dbReference type="PROSITE" id="PS50112">
    <property type="entry name" value="PAS"/>
    <property type="match status" value="1"/>
</dbReference>
<reference evidence="6" key="1">
    <citation type="submission" date="2016-08" db="EMBL/GenBank/DDBJ databases">
        <title>Complete genome sequence of the organohalide-respiring Epsilonproteobacterium Sulfurospirillum halorespirans.</title>
        <authorList>
            <person name="Goris T."/>
            <person name="Zimmermann J."/>
            <person name="Schenz B."/>
            <person name="Lemos M."/>
            <person name="Hackermueller J."/>
            <person name="Diekert G."/>
        </authorList>
    </citation>
    <scope>NUCLEOTIDE SEQUENCE [LARGE SCALE GENOMIC DNA]</scope>
    <source>
        <strain>DSM 13726</strain>
        <strain evidence="6">PCE-M2</strain>
    </source>
</reference>
<name>A0A1D7TGG2_9BACT</name>
<sequence>MKIAKTYALYSTIILSCTLILMTSVWFSKKTQEQRQIAHEQSSVFERYKAVLNLEKTPLRQMSLNYSRWDEMATFVNTQDLSWSKDNLEPLLPTFGLHYIFIFDASKKLVYRHKSNDVQTINFDLSSFDASKSSFKEFYHYEDGAFIQFFLAPIHTSADLKRTGEPKGFLVLGRLFDDAFLKSMGHVSLGTASLFSASDHPTLEEHFEIPLHSLQDDVIGYLDFYYTSSMLLFMAEMQNFLLFAGFIIVLGGIVLFHSLTYKIIFTPIRYISMALKSHNLNYIAALSRQEHELGEIAHLICEHEKQSHLLEHYKEAIDENTIVSKTDAKGIITYANTQFMAISGYTEMELLGKPHNIVRHPDNPQNFFKEMWETLKEGNTWKGVVKNRRKDGSAYYVKSVIMPLFDEQGAIHEYIAIRYDVSELFEQVEHLRKEKLTELPSRKFLFEAIERTQAPHLAILNICGFRDINTLHGQAFGDLYLRHLTLKIKQLMPKTWQFFHLQSDEFALFCDAPLLDQAFNNECQHILAILSHEGLFIQQTYYPLTLRFGIANGVGYLYNRAEIAMKEARESRKNFVVYDDNKGFEERLQKDIQWNETIMSALKENRFTIFLQEIVPLHVKKNARKKYEVLIRLIDTDGRIISPFHFIDLSKRMHLYDQLTRFVIQEGLRAALELHCDISINITKEDIMNQETTAFLMDMLHQYPTLQGHITLELVESEGIEDSTEVQTFLQQIRTYGCLLAIDDFGAGYSNFEYLLRLNVDFIKIDGSLIKNLDTDANAYATVKTITHFAKNLGILVVAEFVHKKEILEKVKELDIDFAQGFYLHEPSPKTKIKSHYVSH</sequence>
<dbReference type="GO" id="GO:0071111">
    <property type="term" value="F:cyclic-guanylate-specific phosphodiesterase activity"/>
    <property type="evidence" value="ECO:0007669"/>
    <property type="project" value="InterPro"/>
</dbReference>
<dbReference type="InterPro" id="IPR035965">
    <property type="entry name" value="PAS-like_dom_sf"/>
</dbReference>
<dbReference type="SUPFAM" id="SSF141868">
    <property type="entry name" value="EAL domain-like"/>
    <property type="match status" value="1"/>
</dbReference>
<dbReference type="RefSeq" id="WP_069477063.1">
    <property type="nucleotide sequence ID" value="NZ_CP017111.1"/>
</dbReference>
<dbReference type="AlphaFoldDB" id="A0A1D7TGG2"/>
<evidence type="ECO:0000259" key="3">
    <source>
        <dbReference type="PROSITE" id="PS50113"/>
    </source>
</evidence>
<dbReference type="SUPFAM" id="SSF55785">
    <property type="entry name" value="PYP-like sensor domain (PAS domain)"/>
    <property type="match status" value="1"/>
</dbReference>
<dbReference type="InterPro" id="IPR000700">
    <property type="entry name" value="PAS-assoc_C"/>
</dbReference>
<keyword evidence="1" id="KW-1133">Transmembrane helix</keyword>
<proteinExistence type="predicted"/>
<feature type="domain" description="PAC" evidence="3">
    <location>
        <begin position="379"/>
        <end position="433"/>
    </location>
</feature>
<dbReference type="PROSITE" id="PS51257">
    <property type="entry name" value="PROKAR_LIPOPROTEIN"/>
    <property type="match status" value="1"/>
</dbReference>
<dbReference type="Gene3D" id="3.30.70.270">
    <property type="match status" value="1"/>
</dbReference>
<dbReference type="PANTHER" id="PTHR33121:SF79">
    <property type="entry name" value="CYCLIC DI-GMP PHOSPHODIESTERASE PDED-RELATED"/>
    <property type="match status" value="1"/>
</dbReference>
<gene>
    <name evidence="5" type="ORF">SHALO_0298</name>
</gene>
<dbReference type="Proteomes" id="UP000094609">
    <property type="component" value="Chromosome"/>
</dbReference>
<keyword evidence="1" id="KW-0812">Transmembrane</keyword>
<dbReference type="SMART" id="SM00267">
    <property type="entry name" value="GGDEF"/>
    <property type="match status" value="1"/>
</dbReference>
<dbReference type="InterPro" id="IPR043128">
    <property type="entry name" value="Rev_trsase/Diguanyl_cyclase"/>
</dbReference>
<feature type="domain" description="PAS" evidence="2">
    <location>
        <begin position="327"/>
        <end position="378"/>
    </location>
</feature>
<dbReference type="Pfam" id="PF05228">
    <property type="entry name" value="CHASE4"/>
    <property type="match status" value="1"/>
</dbReference>
<dbReference type="Pfam" id="PF08447">
    <property type="entry name" value="PAS_3"/>
    <property type="match status" value="1"/>
</dbReference>
<dbReference type="CDD" id="cd00130">
    <property type="entry name" value="PAS"/>
    <property type="match status" value="1"/>
</dbReference>
<evidence type="ECO:0000259" key="4">
    <source>
        <dbReference type="PROSITE" id="PS50883"/>
    </source>
</evidence>
<keyword evidence="1" id="KW-0472">Membrane</keyword>
<keyword evidence="6" id="KW-1185">Reference proteome</keyword>
<dbReference type="Gene3D" id="3.20.20.450">
    <property type="entry name" value="EAL domain"/>
    <property type="match status" value="1"/>
</dbReference>
<dbReference type="NCBIfam" id="TIGR00229">
    <property type="entry name" value="sensory_box"/>
    <property type="match status" value="1"/>
</dbReference>
<dbReference type="PROSITE" id="PS50883">
    <property type="entry name" value="EAL"/>
    <property type="match status" value="1"/>
</dbReference>
<dbReference type="InterPro" id="IPR029787">
    <property type="entry name" value="Nucleotide_cyclase"/>
</dbReference>
<feature type="transmembrane region" description="Helical" evidence="1">
    <location>
        <begin position="6"/>
        <end position="27"/>
    </location>
</feature>
<feature type="transmembrane region" description="Helical" evidence="1">
    <location>
        <begin position="240"/>
        <end position="259"/>
    </location>
</feature>
<dbReference type="SMART" id="SM00086">
    <property type="entry name" value="PAC"/>
    <property type="match status" value="1"/>
</dbReference>
<dbReference type="Pfam" id="PF00563">
    <property type="entry name" value="EAL"/>
    <property type="match status" value="1"/>
</dbReference>
<feature type="domain" description="EAL" evidence="4">
    <location>
        <begin position="591"/>
        <end position="840"/>
    </location>
</feature>
<dbReference type="KEGG" id="shal:SHALO_0298"/>
<dbReference type="InterPro" id="IPR013655">
    <property type="entry name" value="PAS_fold_3"/>
</dbReference>
<dbReference type="EMBL" id="CP017111">
    <property type="protein sequence ID" value="AOO64095.1"/>
    <property type="molecule type" value="Genomic_DNA"/>
</dbReference>
<dbReference type="InterPro" id="IPR000014">
    <property type="entry name" value="PAS"/>
</dbReference>
<dbReference type="STRING" id="1193502.SHALO_0298"/>
<dbReference type="PATRIC" id="fig|1193502.14.peg.303"/>
<dbReference type="Pfam" id="PF00990">
    <property type="entry name" value="GGDEF"/>
    <property type="match status" value="1"/>
</dbReference>
<dbReference type="SUPFAM" id="SSF55073">
    <property type="entry name" value="Nucleotide cyclase"/>
    <property type="match status" value="1"/>
</dbReference>
<evidence type="ECO:0000256" key="1">
    <source>
        <dbReference type="SAM" id="Phobius"/>
    </source>
</evidence>
<dbReference type="InterPro" id="IPR001610">
    <property type="entry name" value="PAC"/>
</dbReference>
<dbReference type="InterPro" id="IPR050706">
    <property type="entry name" value="Cyclic-di-GMP_PDE-like"/>
</dbReference>
<dbReference type="CDD" id="cd01948">
    <property type="entry name" value="EAL"/>
    <property type="match status" value="1"/>
</dbReference>
<dbReference type="InterPro" id="IPR001633">
    <property type="entry name" value="EAL_dom"/>
</dbReference>
<protein>
    <submittedName>
        <fullName evidence="5">Putative methyl-accepting chemotaxis sensory transducer with Pas/Pac sensor</fullName>
    </submittedName>
</protein>
<dbReference type="InterPro" id="IPR007892">
    <property type="entry name" value="CHASE4"/>
</dbReference>
<evidence type="ECO:0000313" key="5">
    <source>
        <dbReference type="EMBL" id="AOO64095.1"/>
    </source>
</evidence>
<dbReference type="Gene3D" id="3.30.450.20">
    <property type="entry name" value="PAS domain"/>
    <property type="match status" value="1"/>
</dbReference>
<dbReference type="PROSITE" id="PS50113">
    <property type="entry name" value="PAC"/>
    <property type="match status" value="1"/>
</dbReference>
<dbReference type="InterPro" id="IPR035919">
    <property type="entry name" value="EAL_sf"/>
</dbReference>